<comment type="subcellular location">
    <subcellularLocation>
        <location evidence="1">Cell membrane</location>
        <topology evidence="1">Multi-pass membrane protein</topology>
    </subcellularLocation>
</comment>
<evidence type="ECO:0000256" key="3">
    <source>
        <dbReference type="ARBA" id="ARBA00022475"/>
    </source>
</evidence>
<keyword evidence="10" id="KW-1185">Reference proteome</keyword>
<keyword evidence="5 7" id="KW-1133">Transmembrane helix</keyword>
<dbReference type="Pfam" id="PF00884">
    <property type="entry name" value="Sulfatase"/>
    <property type="match status" value="1"/>
</dbReference>
<dbReference type="InterPro" id="IPR000917">
    <property type="entry name" value="Sulfatase_N"/>
</dbReference>
<feature type="domain" description="Sulfatase N-terminal" evidence="8">
    <location>
        <begin position="278"/>
        <end position="563"/>
    </location>
</feature>
<evidence type="ECO:0000256" key="7">
    <source>
        <dbReference type="SAM" id="Phobius"/>
    </source>
</evidence>
<gene>
    <name evidence="9" type="ORF">SAMN04487968_103254</name>
</gene>
<dbReference type="GO" id="GO:0005886">
    <property type="term" value="C:plasma membrane"/>
    <property type="evidence" value="ECO:0007669"/>
    <property type="project" value="UniProtKB-SubCell"/>
</dbReference>
<comment type="pathway">
    <text evidence="2">Cell wall biogenesis; lipoteichoic acid biosynthesis.</text>
</comment>
<dbReference type="OrthoDB" id="5363296at2"/>
<keyword evidence="3" id="KW-1003">Cell membrane</keyword>
<keyword evidence="4 7" id="KW-0812">Transmembrane</keyword>
<dbReference type="Proteomes" id="UP000198832">
    <property type="component" value="Unassembled WGS sequence"/>
</dbReference>
<evidence type="ECO:0000256" key="1">
    <source>
        <dbReference type="ARBA" id="ARBA00004651"/>
    </source>
</evidence>
<keyword evidence="9" id="KW-0808">Transferase</keyword>
<dbReference type="PANTHER" id="PTHR47371:SF3">
    <property type="entry name" value="PHOSPHOGLYCEROL TRANSFERASE I"/>
    <property type="match status" value="1"/>
</dbReference>
<organism evidence="9 10">
    <name type="scientific">Nocardioides terrae</name>
    <dbReference type="NCBI Taxonomy" id="574651"/>
    <lineage>
        <taxon>Bacteria</taxon>
        <taxon>Bacillati</taxon>
        <taxon>Actinomycetota</taxon>
        <taxon>Actinomycetes</taxon>
        <taxon>Propionibacteriales</taxon>
        <taxon>Nocardioidaceae</taxon>
        <taxon>Nocardioides</taxon>
    </lineage>
</organism>
<dbReference type="STRING" id="574651.SAMN04487968_103254"/>
<dbReference type="CDD" id="cd16015">
    <property type="entry name" value="LTA_synthase"/>
    <property type="match status" value="1"/>
</dbReference>
<dbReference type="Gene3D" id="3.40.720.10">
    <property type="entry name" value="Alkaline Phosphatase, subunit A"/>
    <property type="match status" value="1"/>
</dbReference>
<feature type="transmembrane region" description="Helical" evidence="7">
    <location>
        <begin position="176"/>
        <end position="193"/>
    </location>
</feature>
<evidence type="ECO:0000313" key="10">
    <source>
        <dbReference type="Proteomes" id="UP000198832"/>
    </source>
</evidence>
<feature type="transmembrane region" description="Helical" evidence="7">
    <location>
        <begin position="91"/>
        <end position="112"/>
    </location>
</feature>
<feature type="transmembrane region" description="Helical" evidence="7">
    <location>
        <begin position="139"/>
        <end position="160"/>
    </location>
</feature>
<evidence type="ECO:0000313" key="9">
    <source>
        <dbReference type="EMBL" id="SFC06570.1"/>
    </source>
</evidence>
<dbReference type="InterPro" id="IPR017850">
    <property type="entry name" value="Alkaline_phosphatase_core_sf"/>
</dbReference>
<evidence type="ECO:0000256" key="4">
    <source>
        <dbReference type="ARBA" id="ARBA00022692"/>
    </source>
</evidence>
<dbReference type="EMBL" id="FOLB01000003">
    <property type="protein sequence ID" value="SFC06570.1"/>
    <property type="molecule type" value="Genomic_DNA"/>
</dbReference>
<feature type="transmembrane region" description="Helical" evidence="7">
    <location>
        <begin position="56"/>
        <end position="84"/>
    </location>
</feature>
<evidence type="ECO:0000259" key="8">
    <source>
        <dbReference type="Pfam" id="PF00884"/>
    </source>
</evidence>
<evidence type="ECO:0000256" key="5">
    <source>
        <dbReference type="ARBA" id="ARBA00022989"/>
    </source>
</evidence>
<dbReference type="InterPro" id="IPR050448">
    <property type="entry name" value="OpgB/LTA_synthase_biosynth"/>
</dbReference>
<sequence>MSTLTKHTDVADETAGRRSQRLRVFVRRARPILAAVSVVYLSELLLELPIELGHVAWFVIPFTPIAFPLGCLFVACVLTTFYGLTGKLTMAAILTVGLGLVVTIADAVKLSILGEPVYPTDVIWLSEPGFLVEMVSPRVLVAGGVLAVALVGTVAWWLVVSLRRTRSHRPSVRRRVTRLVALCLGATALWQATEFHHPNNLWDAAYEASGASWKPWSQSLNYRDNGFVGGALFNMPIDAMPKPSGYSRAAIDEIAQKYAVRAAARNAGTSPDALAKTNVVVVLSEGFGDPGSLKGIRLAEDPIPNVRSLIQSGWGGTTVANFHGIGTSTMEWQALSGEYLGLFNPQISTPYAMVIPKLKNYPTAVGWFQQHGHRAVAVHPYFPSMYRRRAVYDRFGFDDFIYESKMKHTETVEDNDFVSDKAAYEEVLDQIDSSSKPLLVNLVTMQNHYPVTGKYDDPIPSSGDFDKAYGKQVSAYARGLSYSDEAIAGFLDQLKKRDEPTIVVYYGDHYPAVLSDQVIEENPGTLHRRTPMFVWTSTGAEQHRALNAASPSTFLPLVFQLAGQSIPAYYELIDELAEKVGTIAPGVIVRPDGTETAEDQLTPEQEELVHDMKMVEYDFSIGHRYGVSSMWYQFPEGRG</sequence>
<protein>
    <submittedName>
        <fullName evidence="9">Phosphoglycerol transferase MdoB</fullName>
    </submittedName>
</protein>
<accession>A0A1I1GBL9</accession>
<dbReference type="AlphaFoldDB" id="A0A1I1GBL9"/>
<name>A0A1I1GBL9_9ACTN</name>
<dbReference type="GO" id="GO:0016740">
    <property type="term" value="F:transferase activity"/>
    <property type="evidence" value="ECO:0007669"/>
    <property type="project" value="UniProtKB-KW"/>
</dbReference>
<evidence type="ECO:0000256" key="6">
    <source>
        <dbReference type="ARBA" id="ARBA00023136"/>
    </source>
</evidence>
<feature type="transmembrane region" description="Helical" evidence="7">
    <location>
        <begin position="31"/>
        <end position="50"/>
    </location>
</feature>
<reference evidence="9 10" key="1">
    <citation type="submission" date="2016-10" db="EMBL/GenBank/DDBJ databases">
        <authorList>
            <person name="de Groot N.N."/>
        </authorList>
    </citation>
    <scope>NUCLEOTIDE SEQUENCE [LARGE SCALE GENOMIC DNA]</scope>
    <source>
        <strain evidence="9 10">CGMCC 1.7056</strain>
    </source>
</reference>
<evidence type="ECO:0000256" key="2">
    <source>
        <dbReference type="ARBA" id="ARBA00004936"/>
    </source>
</evidence>
<dbReference type="SUPFAM" id="SSF53649">
    <property type="entry name" value="Alkaline phosphatase-like"/>
    <property type="match status" value="1"/>
</dbReference>
<keyword evidence="6 7" id="KW-0472">Membrane</keyword>
<dbReference type="PANTHER" id="PTHR47371">
    <property type="entry name" value="LIPOTEICHOIC ACID SYNTHASE"/>
    <property type="match status" value="1"/>
</dbReference>
<proteinExistence type="predicted"/>